<feature type="region of interest" description="Disordered" evidence="1">
    <location>
        <begin position="1"/>
        <end position="76"/>
    </location>
</feature>
<accession>A0A8H4RHZ7</accession>
<evidence type="ECO:0000313" key="2">
    <source>
        <dbReference type="EMBL" id="KAF4628522.1"/>
    </source>
</evidence>
<keyword evidence="3" id="KW-1185">Reference proteome</keyword>
<dbReference type="Proteomes" id="UP000566819">
    <property type="component" value="Unassembled WGS sequence"/>
</dbReference>
<dbReference type="AlphaFoldDB" id="A0A8H4RHZ7"/>
<protein>
    <submittedName>
        <fullName evidence="2">Uncharacterized protein</fullName>
    </submittedName>
</protein>
<organism evidence="2 3">
    <name type="scientific">Cudoniella acicularis</name>
    <dbReference type="NCBI Taxonomy" id="354080"/>
    <lineage>
        <taxon>Eukaryota</taxon>
        <taxon>Fungi</taxon>
        <taxon>Dikarya</taxon>
        <taxon>Ascomycota</taxon>
        <taxon>Pezizomycotina</taxon>
        <taxon>Leotiomycetes</taxon>
        <taxon>Helotiales</taxon>
        <taxon>Tricladiaceae</taxon>
        <taxon>Cudoniella</taxon>
    </lineage>
</organism>
<dbReference type="EMBL" id="JAAMPI010000801">
    <property type="protein sequence ID" value="KAF4628522.1"/>
    <property type="molecule type" value="Genomic_DNA"/>
</dbReference>
<evidence type="ECO:0000313" key="3">
    <source>
        <dbReference type="Proteomes" id="UP000566819"/>
    </source>
</evidence>
<comment type="caution">
    <text evidence="2">The sequence shown here is derived from an EMBL/GenBank/DDBJ whole genome shotgun (WGS) entry which is preliminary data.</text>
</comment>
<sequence length="76" mass="7596">MSASKDQSTLNSARAGTTFGANDTQDSSKATPATFVGSAAAAGHGDHPQGNADDSNATMPGSKVGPQNEDLEGEQM</sequence>
<reference evidence="2 3" key="1">
    <citation type="submission" date="2020-03" db="EMBL/GenBank/DDBJ databases">
        <title>Draft Genome Sequence of Cudoniella acicularis.</title>
        <authorList>
            <person name="Buettner E."/>
            <person name="Kellner H."/>
        </authorList>
    </citation>
    <scope>NUCLEOTIDE SEQUENCE [LARGE SCALE GENOMIC DNA]</scope>
    <source>
        <strain evidence="2 3">DSM 108380</strain>
    </source>
</reference>
<gene>
    <name evidence="2" type="ORF">G7Y89_g9632</name>
</gene>
<name>A0A8H4RHZ7_9HELO</name>
<dbReference type="OrthoDB" id="3438962at2759"/>
<evidence type="ECO:0000256" key="1">
    <source>
        <dbReference type="SAM" id="MobiDB-lite"/>
    </source>
</evidence>
<feature type="compositionally biased region" description="Polar residues" evidence="1">
    <location>
        <begin position="1"/>
        <end position="31"/>
    </location>
</feature>
<proteinExistence type="predicted"/>